<feature type="chain" id="PRO_5027016106" evidence="1">
    <location>
        <begin position="30"/>
        <end position="308"/>
    </location>
</feature>
<sequence length="308" mass="32057">MKKLLRAAACALTLGLATVAAGSGTTAQAAAPTYREGNLATAVANFFASPAYLPGVNNWSCTPSPEHPEPVILQHATFVNFGSNFVKLAPRLLNEGYCVYAQNYGMTLSSFGRVGGLGAVEKSVASFGAFVDQVRTRTGSAKVDVVGHSQGGLIAYAYIKSGGASKIDDYVAWGGSQNGTTLNGIATLGQSLRLLGFAEGFAGLLQAPGVTDQARGSRFMNQFLADPTVPAGPDYLTIQTRYDAVVTPYATQSIPGAENVVLQDLCGDNRVGHVGLFLDEPTLQLTVNALNGGPEGFQPECRGYGPAL</sequence>
<protein>
    <submittedName>
        <fullName evidence="2">Alpha/beta fold hydrolase</fullName>
    </submittedName>
</protein>
<comment type="caution">
    <text evidence="2">The sequence shown here is derived from an EMBL/GenBank/DDBJ whole genome shotgun (WGS) entry which is preliminary data.</text>
</comment>
<evidence type="ECO:0000313" key="2">
    <source>
        <dbReference type="EMBL" id="NEN78071.1"/>
    </source>
</evidence>
<organism evidence="2 3">
    <name type="scientific">Nocardioides zeae</name>
    <dbReference type="NCBI Taxonomy" id="1457234"/>
    <lineage>
        <taxon>Bacteria</taxon>
        <taxon>Bacillati</taxon>
        <taxon>Actinomycetota</taxon>
        <taxon>Actinomycetes</taxon>
        <taxon>Propionibacteriales</taxon>
        <taxon>Nocardioidaceae</taxon>
        <taxon>Nocardioides</taxon>
    </lineage>
</organism>
<dbReference type="Gene3D" id="3.40.50.1820">
    <property type="entry name" value="alpha/beta hydrolase"/>
    <property type="match status" value="1"/>
</dbReference>
<reference evidence="2 3" key="1">
    <citation type="journal article" date="2014" name="Int. J. Syst. Evol. Microbiol.">
        <title>Nocardioides zeae sp. nov., isolated from the stem of Zea mays.</title>
        <authorList>
            <person name="Glaeser S.P."/>
            <person name="McInroy J.A."/>
            <person name="Busse H.J."/>
            <person name="Kampfer P."/>
        </authorList>
    </citation>
    <scope>NUCLEOTIDE SEQUENCE [LARGE SCALE GENOMIC DNA]</scope>
    <source>
        <strain evidence="2 3">JCM 30728</strain>
    </source>
</reference>
<keyword evidence="2" id="KW-0378">Hydrolase</keyword>
<proteinExistence type="predicted"/>
<dbReference type="PANTHER" id="PTHR32015">
    <property type="entry name" value="FASTING INDUCED LIPASE"/>
    <property type="match status" value="1"/>
</dbReference>
<dbReference type="GO" id="GO:0016298">
    <property type="term" value="F:lipase activity"/>
    <property type="evidence" value="ECO:0007669"/>
    <property type="project" value="TreeGrafter"/>
</dbReference>
<keyword evidence="1" id="KW-0732">Signal</keyword>
<feature type="signal peptide" evidence="1">
    <location>
        <begin position="1"/>
        <end position="29"/>
    </location>
</feature>
<dbReference type="GO" id="GO:0016042">
    <property type="term" value="P:lipid catabolic process"/>
    <property type="evidence" value="ECO:0007669"/>
    <property type="project" value="InterPro"/>
</dbReference>
<dbReference type="InterPro" id="IPR029058">
    <property type="entry name" value="AB_hydrolase_fold"/>
</dbReference>
<gene>
    <name evidence="2" type="ORF">G3T38_07260</name>
</gene>
<dbReference type="Proteomes" id="UP000468687">
    <property type="component" value="Unassembled WGS sequence"/>
</dbReference>
<dbReference type="AlphaFoldDB" id="A0A6P0HHJ3"/>
<dbReference type="Pfam" id="PF01674">
    <property type="entry name" value="Lipase_2"/>
    <property type="match status" value="1"/>
</dbReference>
<dbReference type="RefSeq" id="WP_163771457.1">
    <property type="nucleotide sequence ID" value="NZ_JAAGXA010000004.1"/>
</dbReference>
<accession>A0A6P0HHJ3</accession>
<keyword evidence="3" id="KW-1185">Reference proteome</keyword>
<name>A0A6P0HHJ3_9ACTN</name>
<evidence type="ECO:0000313" key="3">
    <source>
        <dbReference type="Proteomes" id="UP000468687"/>
    </source>
</evidence>
<dbReference type="EMBL" id="JAAGXA010000004">
    <property type="protein sequence ID" value="NEN78071.1"/>
    <property type="molecule type" value="Genomic_DNA"/>
</dbReference>
<dbReference type="PANTHER" id="PTHR32015:SF1">
    <property type="entry name" value="LIPASE"/>
    <property type="match status" value="1"/>
</dbReference>
<dbReference type="InterPro" id="IPR002918">
    <property type="entry name" value="Lipase_EstA/Esterase_EstB"/>
</dbReference>
<evidence type="ECO:0000256" key="1">
    <source>
        <dbReference type="SAM" id="SignalP"/>
    </source>
</evidence>
<dbReference type="SUPFAM" id="SSF53474">
    <property type="entry name" value="alpha/beta-Hydrolases"/>
    <property type="match status" value="1"/>
</dbReference>